<protein>
    <submittedName>
        <fullName evidence="1">Uncharacterized protein</fullName>
    </submittedName>
</protein>
<evidence type="ECO:0000313" key="2">
    <source>
        <dbReference type="Proteomes" id="UP000076798"/>
    </source>
</evidence>
<name>A0A166EG98_9AGAM</name>
<evidence type="ECO:0000313" key="1">
    <source>
        <dbReference type="EMBL" id="KZT39559.1"/>
    </source>
</evidence>
<dbReference type="AlphaFoldDB" id="A0A166EG98"/>
<dbReference type="Proteomes" id="UP000076798">
    <property type="component" value="Unassembled WGS sequence"/>
</dbReference>
<organism evidence="1 2">
    <name type="scientific">Sistotremastrum suecicum HHB10207 ss-3</name>
    <dbReference type="NCBI Taxonomy" id="1314776"/>
    <lineage>
        <taxon>Eukaryota</taxon>
        <taxon>Fungi</taxon>
        <taxon>Dikarya</taxon>
        <taxon>Basidiomycota</taxon>
        <taxon>Agaricomycotina</taxon>
        <taxon>Agaricomycetes</taxon>
        <taxon>Sistotremastrales</taxon>
        <taxon>Sistotremastraceae</taxon>
        <taxon>Sistotremastrum</taxon>
    </lineage>
</organism>
<accession>A0A166EG98</accession>
<proteinExistence type="predicted"/>
<sequence>MADHPSNDATLPRVALAERSPSQGGVIQVSLGSLEDKFDKLLLLMENQIKLTEMTFKEHGEKLETLRKDALKNDQPFEPRKLEDQQTWGGLNKEAVARTKEAQSLLRLLYPFCRPFNHPPQATRMTKAVALGRTPQH</sequence>
<dbReference type="EMBL" id="KV428044">
    <property type="protein sequence ID" value="KZT39559.1"/>
    <property type="molecule type" value="Genomic_DNA"/>
</dbReference>
<keyword evidence="2" id="KW-1185">Reference proteome</keyword>
<reference evidence="1 2" key="1">
    <citation type="journal article" date="2016" name="Mol. Biol. Evol.">
        <title>Comparative Genomics of Early-Diverging Mushroom-Forming Fungi Provides Insights into the Origins of Lignocellulose Decay Capabilities.</title>
        <authorList>
            <person name="Nagy L.G."/>
            <person name="Riley R."/>
            <person name="Tritt A."/>
            <person name="Adam C."/>
            <person name="Daum C."/>
            <person name="Floudas D."/>
            <person name="Sun H."/>
            <person name="Yadav J.S."/>
            <person name="Pangilinan J."/>
            <person name="Larsson K.H."/>
            <person name="Matsuura K."/>
            <person name="Barry K."/>
            <person name="Labutti K."/>
            <person name="Kuo R."/>
            <person name="Ohm R.A."/>
            <person name="Bhattacharya S.S."/>
            <person name="Shirouzu T."/>
            <person name="Yoshinaga Y."/>
            <person name="Martin F.M."/>
            <person name="Grigoriev I.V."/>
            <person name="Hibbett D.S."/>
        </authorList>
    </citation>
    <scope>NUCLEOTIDE SEQUENCE [LARGE SCALE GENOMIC DNA]</scope>
    <source>
        <strain evidence="1 2">HHB10207 ss-3</strain>
    </source>
</reference>
<gene>
    <name evidence="1" type="ORF">SISSUDRAFT_629002</name>
</gene>